<feature type="transmembrane region" description="Helical" evidence="10">
    <location>
        <begin position="6"/>
        <end position="34"/>
    </location>
</feature>
<evidence type="ECO:0000256" key="10">
    <source>
        <dbReference type="SAM" id="Phobius"/>
    </source>
</evidence>
<feature type="transmembrane region" description="Helical" evidence="10">
    <location>
        <begin position="149"/>
        <end position="171"/>
    </location>
</feature>
<protein>
    <recommendedName>
        <fullName evidence="11">G-protein coupled receptors family 1 profile domain-containing protein</fullName>
    </recommendedName>
</protein>
<evidence type="ECO:0000259" key="11">
    <source>
        <dbReference type="PROSITE" id="PS50262"/>
    </source>
</evidence>
<dbReference type="Proteomes" id="UP001163046">
    <property type="component" value="Unassembled WGS sequence"/>
</dbReference>
<feature type="transmembrane region" description="Helical" evidence="10">
    <location>
        <begin position="206"/>
        <end position="228"/>
    </location>
</feature>
<evidence type="ECO:0000256" key="7">
    <source>
        <dbReference type="ARBA" id="ARBA00023170"/>
    </source>
</evidence>
<dbReference type="InterPro" id="IPR017452">
    <property type="entry name" value="GPCR_Rhodpsn_7TM"/>
</dbReference>
<evidence type="ECO:0000256" key="6">
    <source>
        <dbReference type="ARBA" id="ARBA00023136"/>
    </source>
</evidence>
<evidence type="ECO:0000256" key="2">
    <source>
        <dbReference type="ARBA" id="ARBA00022475"/>
    </source>
</evidence>
<dbReference type="PROSITE" id="PS00237">
    <property type="entry name" value="G_PROTEIN_RECEP_F1_1"/>
    <property type="match status" value="1"/>
</dbReference>
<evidence type="ECO:0000313" key="12">
    <source>
        <dbReference type="EMBL" id="KAJ7369494.1"/>
    </source>
</evidence>
<feature type="transmembrane region" description="Helical" evidence="10">
    <location>
        <begin position="83"/>
        <end position="103"/>
    </location>
</feature>
<dbReference type="Pfam" id="PF00001">
    <property type="entry name" value="7tm_1"/>
    <property type="match status" value="1"/>
</dbReference>
<keyword evidence="4 10" id="KW-1133">Transmembrane helix</keyword>
<dbReference type="CDD" id="cd00637">
    <property type="entry name" value="7tm_classA_rhodopsin-like"/>
    <property type="match status" value="1"/>
</dbReference>
<accession>A0A9X0CQ73</accession>
<dbReference type="AlphaFoldDB" id="A0A9X0CQ73"/>
<comment type="subcellular location">
    <subcellularLocation>
        <location evidence="1">Cell membrane</location>
        <topology evidence="1">Multi-pass membrane protein</topology>
    </subcellularLocation>
</comment>
<organism evidence="12 13">
    <name type="scientific">Desmophyllum pertusum</name>
    <dbReference type="NCBI Taxonomy" id="174260"/>
    <lineage>
        <taxon>Eukaryota</taxon>
        <taxon>Metazoa</taxon>
        <taxon>Cnidaria</taxon>
        <taxon>Anthozoa</taxon>
        <taxon>Hexacorallia</taxon>
        <taxon>Scleractinia</taxon>
        <taxon>Caryophylliina</taxon>
        <taxon>Caryophylliidae</taxon>
        <taxon>Desmophyllum</taxon>
    </lineage>
</organism>
<dbReference type="GO" id="GO:0004930">
    <property type="term" value="F:G protein-coupled receptor activity"/>
    <property type="evidence" value="ECO:0007669"/>
    <property type="project" value="UniProtKB-KW"/>
</dbReference>
<dbReference type="GO" id="GO:0005886">
    <property type="term" value="C:plasma membrane"/>
    <property type="evidence" value="ECO:0007669"/>
    <property type="project" value="UniProtKB-SubCell"/>
</dbReference>
<dbReference type="InterPro" id="IPR050569">
    <property type="entry name" value="TAAR"/>
</dbReference>
<keyword evidence="13" id="KW-1185">Reference proteome</keyword>
<feature type="transmembrane region" description="Helical" evidence="10">
    <location>
        <begin position="43"/>
        <end position="63"/>
    </location>
</feature>
<dbReference type="PANTHER" id="PTHR24249">
    <property type="entry name" value="HISTAMINE RECEPTOR-RELATED G-PROTEIN COUPLED RECEPTOR"/>
    <property type="match status" value="1"/>
</dbReference>
<feature type="domain" description="G-protein coupled receptors family 1 profile" evidence="11">
    <location>
        <begin position="23"/>
        <end position="223"/>
    </location>
</feature>
<comment type="similarity">
    <text evidence="9">Belongs to the G-protein coupled receptor 1 family.</text>
</comment>
<dbReference type="PRINTS" id="PR00237">
    <property type="entry name" value="GPCRRHODOPSN"/>
</dbReference>
<evidence type="ECO:0000256" key="3">
    <source>
        <dbReference type="ARBA" id="ARBA00022692"/>
    </source>
</evidence>
<sequence>MADWETILFTVLNSATVIVGSCANLLIIVSFFVFNSARQPTELLLVSLSVADFLVCAVYQPLLVIRFNHPDQTLNQPGYVSSMAFFGFSLMTASMNGLLAVNFDRFVAIYLPYKYMTWITEVNTAVLISISWVISLATGILNSSRNPGVIGIVNLYITIIILLVAILYGAIYKEARKQARRIIDQSMVGARVLPNRRHLTDRATRGVGLVLITTLLCWLPLILSPVLLANLKTDEDFSFSGDFVVRRCRMCQLLYQSLHLLLQVLEISAQCWKAISDDSKKCWRQVSDQHQQAQSQPDVSRSYGNS</sequence>
<keyword evidence="8 9" id="KW-0807">Transducer</keyword>
<evidence type="ECO:0000256" key="8">
    <source>
        <dbReference type="ARBA" id="ARBA00023224"/>
    </source>
</evidence>
<evidence type="ECO:0000256" key="9">
    <source>
        <dbReference type="RuleBase" id="RU000688"/>
    </source>
</evidence>
<dbReference type="PANTHER" id="PTHR24249:SF372">
    <property type="entry name" value="G-PROTEIN COUPLED RECEPTORS FAMILY 1 PROFILE DOMAIN-CONTAINING PROTEIN"/>
    <property type="match status" value="1"/>
</dbReference>
<dbReference type="SUPFAM" id="SSF81321">
    <property type="entry name" value="Family A G protein-coupled receptor-like"/>
    <property type="match status" value="1"/>
</dbReference>
<keyword evidence="5 9" id="KW-0297">G-protein coupled receptor</keyword>
<dbReference type="PROSITE" id="PS50262">
    <property type="entry name" value="G_PROTEIN_RECEP_F1_2"/>
    <property type="match status" value="1"/>
</dbReference>
<proteinExistence type="inferred from homology"/>
<evidence type="ECO:0000256" key="4">
    <source>
        <dbReference type="ARBA" id="ARBA00022989"/>
    </source>
</evidence>
<feature type="transmembrane region" description="Helical" evidence="10">
    <location>
        <begin position="115"/>
        <end position="137"/>
    </location>
</feature>
<evidence type="ECO:0000256" key="1">
    <source>
        <dbReference type="ARBA" id="ARBA00004651"/>
    </source>
</evidence>
<reference evidence="12" key="1">
    <citation type="submission" date="2023-01" db="EMBL/GenBank/DDBJ databases">
        <title>Genome assembly of the deep-sea coral Lophelia pertusa.</title>
        <authorList>
            <person name="Herrera S."/>
            <person name="Cordes E."/>
        </authorList>
    </citation>
    <scope>NUCLEOTIDE SEQUENCE</scope>
    <source>
        <strain evidence="12">USNM1676648</strain>
        <tissue evidence="12">Polyp</tissue>
    </source>
</reference>
<evidence type="ECO:0000256" key="5">
    <source>
        <dbReference type="ARBA" id="ARBA00023040"/>
    </source>
</evidence>
<keyword evidence="7 9" id="KW-0675">Receptor</keyword>
<gene>
    <name evidence="12" type="ORF">OS493_038550</name>
</gene>
<dbReference type="Gene3D" id="1.20.1070.10">
    <property type="entry name" value="Rhodopsin 7-helix transmembrane proteins"/>
    <property type="match status" value="2"/>
</dbReference>
<dbReference type="InterPro" id="IPR000276">
    <property type="entry name" value="GPCR_Rhodpsn"/>
</dbReference>
<name>A0A9X0CQ73_9CNID</name>
<keyword evidence="6 10" id="KW-0472">Membrane</keyword>
<evidence type="ECO:0000313" key="13">
    <source>
        <dbReference type="Proteomes" id="UP001163046"/>
    </source>
</evidence>
<comment type="caution">
    <text evidence="12">The sequence shown here is derived from an EMBL/GenBank/DDBJ whole genome shotgun (WGS) entry which is preliminary data.</text>
</comment>
<keyword evidence="2" id="KW-1003">Cell membrane</keyword>
<keyword evidence="3 9" id="KW-0812">Transmembrane</keyword>
<dbReference type="OrthoDB" id="5952003at2759"/>
<dbReference type="EMBL" id="MU826929">
    <property type="protein sequence ID" value="KAJ7369494.1"/>
    <property type="molecule type" value="Genomic_DNA"/>
</dbReference>